<dbReference type="InterPro" id="IPR011055">
    <property type="entry name" value="Dup_hybrid_motif"/>
</dbReference>
<dbReference type="InterPro" id="IPR023346">
    <property type="entry name" value="Lysozyme-like_dom_sf"/>
</dbReference>
<dbReference type="CDD" id="cd12797">
    <property type="entry name" value="M23_peptidase"/>
    <property type="match status" value="1"/>
</dbReference>
<dbReference type="PANTHER" id="PTHR21666:SF270">
    <property type="entry name" value="MUREIN HYDROLASE ACTIVATOR ENVC"/>
    <property type="match status" value="1"/>
</dbReference>
<dbReference type="Pfam" id="PF13702">
    <property type="entry name" value="Lysozyme_like"/>
    <property type="match status" value="1"/>
</dbReference>
<feature type="transmembrane region" description="Helical" evidence="2">
    <location>
        <begin position="20"/>
        <end position="38"/>
    </location>
</feature>
<evidence type="ECO:0000259" key="4">
    <source>
        <dbReference type="Pfam" id="PF13702"/>
    </source>
</evidence>
<evidence type="ECO:0000256" key="2">
    <source>
        <dbReference type="SAM" id="Phobius"/>
    </source>
</evidence>
<dbReference type="GO" id="GO:0004222">
    <property type="term" value="F:metalloendopeptidase activity"/>
    <property type="evidence" value="ECO:0007669"/>
    <property type="project" value="TreeGrafter"/>
</dbReference>
<sequence length="373" mass="39848">MGGFTALKIGSFAVKHKGKIVAGIITFIALFFIIFSGTPDKSEEVGSTVGLPEEVMRWKPDVERIAKKNEIPEYVPIILAMIMVESGGKGSDILQSSESAGGNQNDIKDPIKSLEQGIGYLAGNVRKAKELGCDMWTAVGAYNFGSNYVNYISEHGKKHSTKLADSYSLNVVAPAQRKNGYLNAGTPYNYPNPIAIKYNGGILYLHSGNFFYVDRVQQYVDAGGGSNTAGKGEFKLPVKLPTTVTSGYGVRTDPITGSAGEFHKGIDFAGGGNPPIFASKEGTVIYAQFNTGGFGNYVAIQHNNGLISSYAHLNSINVKAGQQVKTGEQVGAMGTTGSSTGVHLHFAISKSLFSDYVDPSSYLKIKNQEGELK</sequence>
<evidence type="ECO:0000313" key="5">
    <source>
        <dbReference type="EMBL" id="CRI06683.1"/>
    </source>
</evidence>
<feature type="domain" description="CwlT-like lysozyme" evidence="4">
    <location>
        <begin position="53"/>
        <end position="219"/>
    </location>
</feature>
<gene>
    <name evidence="5" type="ORF">BN424_pa0018</name>
</gene>
<reference evidence="5 6" key="2">
    <citation type="submission" date="2015-04" db="EMBL/GenBank/DDBJ databases">
        <title>Carnobacterium maltaromaticum LMA28 plasmids.</title>
        <authorList>
            <person name="Cailliez-Grimal C."/>
            <person name="Iskandar C."/>
        </authorList>
    </citation>
    <scope>NUCLEOTIDE SEQUENCE [LARGE SCALE GENOMIC DNA]</scope>
    <source>
        <strain evidence="5 6">LMA28</strain>
        <plasmid evidence="6">Chromosome</plasmid>
    </source>
</reference>
<organism evidence="5 6">
    <name type="scientific">Carnobacterium maltaromaticum</name>
    <name type="common">Carnobacterium piscicola</name>
    <dbReference type="NCBI Taxonomy" id="2751"/>
    <lineage>
        <taxon>Bacteria</taxon>
        <taxon>Bacillati</taxon>
        <taxon>Bacillota</taxon>
        <taxon>Bacilli</taxon>
        <taxon>Lactobacillales</taxon>
        <taxon>Carnobacteriaceae</taxon>
        <taxon>Carnobacterium</taxon>
    </lineage>
</organism>
<keyword evidence="5" id="KW-0614">Plasmid</keyword>
<reference evidence="5 6" key="1">
    <citation type="submission" date="2015-04" db="EMBL/GenBank/DDBJ databases">
        <title>Carnobacterium maltaromaticum LMA28 complete chromosome sequence.</title>
        <authorList>
            <person name="Borges F."/>
            <person name="Cailliez-Grimal C."/>
        </authorList>
    </citation>
    <scope>NUCLEOTIDE SEQUENCE [LARGE SCALE GENOMIC DNA]</scope>
    <source>
        <strain evidence="5 6">LMA28</strain>
        <plasmid evidence="6">Chromosome</plasmid>
    </source>
</reference>
<dbReference type="InterPro" id="IPR050570">
    <property type="entry name" value="Cell_wall_metabolism_enzyme"/>
</dbReference>
<protein>
    <submittedName>
        <fullName evidence="5">Antigen</fullName>
    </submittedName>
</protein>
<keyword evidence="2" id="KW-1133">Transmembrane helix</keyword>
<keyword evidence="2" id="KW-0812">Transmembrane</keyword>
<feature type="domain" description="M23ase beta-sheet core" evidence="3">
    <location>
        <begin position="262"/>
        <end position="350"/>
    </location>
</feature>
<evidence type="ECO:0000313" key="6">
    <source>
        <dbReference type="Proteomes" id="UP000464233"/>
    </source>
</evidence>
<dbReference type="InterPro" id="IPR047194">
    <property type="entry name" value="CwlT-like_lysozyme"/>
</dbReference>
<dbReference type="Proteomes" id="UP000464233">
    <property type="component" value="Plasmid LMA_pa"/>
</dbReference>
<accession>A0A1Z5AZ21</accession>
<evidence type="ECO:0000259" key="3">
    <source>
        <dbReference type="Pfam" id="PF01551"/>
    </source>
</evidence>
<evidence type="ECO:0000256" key="1">
    <source>
        <dbReference type="ARBA" id="ARBA00004241"/>
    </source>
</evidence>
<dbReference type="Gene3D" id="1.10.530.10">
    <property type="match status" value="1"/>
</dbReference>
<name>A0A1Z5AZ21_CARML</name>
<dbReference type="EMBL" id="LN846932">
    <property type="protein sequence ID" value="CRI06683.1"/>
    <property type="molecule type" value="Genomic_DNA"/>
</dbReference>
<dbReference type="AlphaFoldDB" id="A0A1Z5AZ21"/>
<dbReference type="InterPro" id="IPR016047">
    <property type="entry name" value="M23ase_b-sheet_dom"/>
</dbReference>
<dbReference type="SUPFAM" id="SSF53955">
    <property type="entry name" value="Lysozyme-like"/>
    <property type="match status" value="1"/>
</dbReference>
<dbReference type="RefSeq" id="WP_176455283.1">
    <property type="nucleotide sequence ID" value="NZ_LN846932.1"/>
</dbReference>
<dbReference type="GO" id="GO:0009986">
    <property type="term" value="C:cell surface"/>
    <property type="evidence" value="ECO:0007669"/>
    <property type="project" value="UniProtKB-SubCell"/>
</dbReference>
<dbReference type="CDD" id="cd16891">
    <property type="entry name" value="CwlT-like"/>
    <property type="match status" value="1"/>
</dbReference>
<dbReference type="Pfam" id="PF01551">
    <property type="entry name" value="Peptidase_M23"/>
    <property type="match status" value="1"/>
</dbReference>
<geneLocation type="plasmid" evidence="5">
    <name>LMA_pa</name>
</geneLocation>
<keyword evidence="2" id="KW-0472">Membrane</keyword>
<dbReference type="SUPFAM" id="SSF51261">
    <property type="entry name" value="Duplicated hybrid motif"/>
    <property type="match status" value="1"/>
</dbReference>
<comment type="subcellular location">
    <subcellularLocation>
        <location evidence="1">Cell surface</location>
    </subcellularLocation>
</comment>
<dbReference type="Gene3D" id="2.70.70.10">
    <property type="entry name" value="Glucose Permease (Domain IIA)"/>
    <property type="match status" value="1"/>
</dbReference>
<dbReference type="PANTHER" id="PTHR21666">
    <property type="entry name" value="PEPTIDASE-RELATED"/>
    <property type="match status" value="1"/>
</dbReference>
<proteinExistence type="predicted"/>